<dbReference type="STRING" id="857967.G0QPS4"/>
<keyword evidence="3" id="KW-0949">S-adenosyl-L-methionine</keyword>
<evidence type="ECO:0000256" key="2">
    <source>
        <dbReference type="ARBA" id="ARBA00022679"/>
    </source>
</evidence>
<proteinExistence type="predicted"/>
<evidence type="ECO:0000256" key="4">
    <source>
        <dbReference type="ARBA" id="ARBA00023015"/>
    </source>
</evidence>
<keyword evidence="4" id="KW-0805">Transcription regulation</keyword>
<dbReference type="InterPro" id="IPR041355">
    <property type="entry name" value="Pre-SET_CXC"/>
</dbReference>
<dbReference type="InterPro" id="IPR045318">
    <property type="entry name" value="EZH1/2-like"/>
</dbReference>
<dbReference type="PROSITE" id="PS51633">
    <property type="entry name" value="CXC"/>
    <property type="match status" value="1"/>
</dbReference>
<dbReference type="GO" id="GO:0005634">
    <property type="term" value="C:nucleus"/>
    <property type="evidence" value="ECO:0007669"/>
    <property type="project" value="TreeGrafter"/>
</dbReference>
<dbReference type="EC" id="2.1.1.43" evidence="7"/>
<name>G0QPS4_ICHMU</name>
<dbReference type="EMBL" id="GL983575">
    <property type="protein sequence ID" value="EGR32789.1"/>
    <property type="molecule type" value="Genomic_DNA"/>
</dbReference>
<evidence type="ECO:0000259" key="6">
    <source>
        <dbReference type="PROSITE" id="PS51633"/>
    </source>
</evidence>
<dbReference type="GO" id="GO:0046976">
    <property type="term" value="F:histone H3K27 methyltransferase activity"/>
    <property type="evidence" value="ECO:0007669"/>
    <property type="project" value="TreeGrafter"/>
</dbReference>
<dbReference type="RefSeq" id="XP_004036775.1">
    <property type="nucleotide sequence ID" value="XM_004036727.1"/>
</dbReference>
<evidence type="ECO:0000256" key="1">
    <source>
        <dbReference type="ARBA" id="ARBA00022603"/>
    </source>
</evidence>
<feature type="domain" description="CXC" evidence="6">
    <location>
        <begin position="45"/>
        <end position="150"/>
    </location>
</feature>
<dbReference type="AlphaFoldDB" id="G0QPS4"/>
<keyword evidence="1 7" id="KW-0489">Methyltransferase</keyword>
<accession>G0QPS4</accession>
<evidence type="ECO:0000256" key="3">
    <source>
        <dbReference type="ARBA" id="ARBA00022691"/>
    </source>
</evidence>
<dbReference type="InParanoid" id="G0QPS4"/>
<dbReference type="SUPFAM" id="SSF82199">
    <property type="entry name" value="SET domain"/>
    <property type="match status" value="1"/>
</dbReference>
<sequence>MQIIQLLIQDINKEIFICLKQYFEQENVKIQSFQERIDNIHLTYDSHIKYKYGITIDDELISDKYQNEFDNQFQKAYMECAERGFCDIYCGCDINDCKIRKKGCRCINGKCKTNLCICFSLGMECDPEICNMCYGCEKKNRCENNEYVYRKQARTVIGVSSACNGLGLYNTQPINENCLVVLYIGELISEDELIIRESWFKSDQLYSFIKNDYEKLTDSKFFGNKIIDKY</sequence>
<dbReference type="InterPro" id="IPR026489">
    <property type="entry name" value="CXC_dom"/>
</dbReference>
<dbReference type="InterPro" id="IPR046341">
    <property type="entry name" value="SET_dom_sf"/>
</dbReference>
<reference evidence="7 8" key="1">
    <citation type="submission" date="2011-07" db="EMBL/GenBank/DDBJ databases">
        <authorList>
            <person name="Coyne R."/>
            <person name="Brami D."/>
            <person name="Johnson J."/>
            <person name="Hostetler J."/>
            <person name="Hannick L."/>
            <person name="Clark T."/>
            <person name="Cassidy-Hanley D."/>
            <person name="Inman J."/>
        </authorList>
    </citation>
    <scope>NUCLEOTIDE SEQUENCE [LARGE SCALE GENOMIC DNA]</scope>
    <source>
        <strain evidence="7 8">G5</strain>
    </source>
</reference>
<dbReference type="Proteomes" id="UP000008983">
    <property type="component" value="Unassembled WGS sequence"/>
</dbReference>
<dbReference type="GO" id="GO:0032259">
    <property type="term" value="P:methylation"/>
    <property type="evidence" value="ECO:0007669"/>
    <property type="project" value="UniProtKB-KW"/>
</dbReference>
<keyword evidence="8" id="KW-1185">Reference proteome</keyword>
<dbReference type="PANTHER" id="PTHR45747">
    <property type="entry name" value="HISTONE-LYSINE N-METHYLTRANSFERASE E(Z)"/>
    <property type="match status" value="1"/>
</dbReference>
<gene>
    <name evidence="7" type="ORF">IMG5_070710</name>
</gene>
<dbReference type="GeneID" id="14908952"/>
<dbReference type="PANTHER" id="PTHR45747:SF4">
    <property type="entry name" value="HISTONE-LYSINE N-METHYLTRANSFERASE E(Z)"/>
    <property type="match status" value="1"/>
</dbReference>
<dbReference type="GO" id="GO:0031507">
    <property type="term" value="P:heterochromatin formation"/>
    <property type="evidence" value="ECO:0007669"/>
    <property type="project" value="TreeGrafter"/>
</dbReference>
<dbReference type="GO" id="GO:0003682">
    <property type="term" value="F:chromatin binding"/>
    <property type="evidence" value="ECO:0007669"/>
    <property type="project" value="TreeGrafter"/>
</dbReference>
<organism evidence="7 8">
    <name type="scientific">Ichthyophthirius multifiliis</name>
    <name type="common">White spot disease agent</name>
    <name type="synonym">Ich</name>
    <dbReference type="NCBI Taxonomy" id="5932"/>
    <lineage>
        <taxon>Eukaryota</taxon>
        <taxon>Sar</taxon>
        <taxon>Alveolata</taxon>
        <taxon>Ciliophora</taxon>
        <taxon>Intramacronucleata</taxon>
        <taxon>Oligohymenophorea</taxon>
        <taxon>Hymenostomatida</taxon>
        <taxon>Ophryoglenina</taxon>
        <taxon>Ichthyophthirius</taxon>
    </lineage>
</organism>
<dbReference type="Pfam" id="PF18264">
    <property type="entry name" value="preSET_CXC"/>
    <property type="match status" value="1"/>
</dbReference>
<keyword evidence="5" id="KW-0804">Transcription</keyword>
<keyword evidence="2 7" id="KW-0808">Transferase</keyword>
<protein>
    <submittedName>
        <fullName evidence="7">SET domain protein</fullName>
        <ecNumber evidence="7">2.1.1.43</ecNumber>
    </submittedName>
</protein>
<evidence type="ECO:0000313" key="7">
    <source>
        <dbReference type="EMBL" id="EGR32789.1"/>
    </source>
</evidence>
<evidence type="ECO:0000313" key="8">
    <source>
        <dbReference type="Proteomes" id="UP000008983"/>
    </source>
</evidence>
<dbReference type="Gene3D" id="2.170.270.10">
    <property type="entry name" value="SET domain"/>
    <property type="match status" value="1"/>
</dbReference>
<dbReference type="OrthoDB" id="303032at2759"/>
<dbReference type="eggNOG" id="KOG1079">
    <property type="taxonomic scope" value="Eukaryota"/>
</dbReference>
<evidence type="ECO:0000256" key="5">
    <source>
        <dbReference type="ARBA" id="ARBA00023163"/>
    </source>
</evidence>